<organism evidence="2 3">
    <name type="scientific">Trifolium medium</name>
    <dbReference type="NCBI Taxonomy" id="97028"/>
    <lineage>
        <taxon>Eukaryota</taxon>
        <taxon>Viridiplantae</taxon>
        <taxon>Streptophyta</taxon>
        <taxon>Embryophyta</taxon>
        <taxon>Tracheophyta</taxon>
        <taxon>Spermatophyta</taxon>
        <taxon>Magnoliopsida</taxon>
        <taxon>eudicotyledons</taxon>
        <taxon>Gunneridae</taxon>
        <taxon>Pentapetalae</taxon>
        <taxon>rosids</taxon>
        <taxon>fabids</taxon>
        <taxon>Fabales</taxon>
        <taxon>Fabaceae</taxon>
        <taxon>Papilionoideae</taxon>
        <taxon>50 kb inversion clade</taxon>
        <taxon>NPAAA clade</taxon>
        <taxon>Hologalegina</taxon>
        <taxon>IRL clade</taxon>
        <taxon>Trifolieae</taxon>
        <taxon>Trifolium</taxon>
    </lineage>
</organism>
<proteinExistence type="predicted"/>
<sequence>MESNSMEANVNVTASSNLDSAAERLDDASANIETQARKNRR</sequence>
<comment type="caution">
    <text evidence="2">The sequence shown here is derived from an EMBL/GenBank/DDBJ whole genome shotgun (WGS) entry which is preliminary data.</text>
</comment>
<name>A0A392VV77_9FABA</name>
<evidence type="ECO:0000313" key="3">
    <source>
        <dbReference type="Proteomes" id="UP000265520"/>
    </source>
</evidence>
<keyword evidence="3" id="KW-1185">Reference proteome</keyword>
<evidence type="ECO:0000313" key="2">
    <source>
        <dbReference type="EMBL" id="MCI90861.1"/>
    </source>
</evidence>
<feature type="compositionally biased region" description="Polar residues" evidence="1">
    <location>
        <begin position="1"/>
        <end position="19"/>
    </location>
</feature>
<feature type="non-terminal residue" evidence="2">
    <location>
        <position position="41"/>
    </location>
</feature>
<protein>
    <submittedName>
        <fullName evidence="2">Putative transmembrane protein</fullName>
    </submittedName>
</protein>
<keyword evidence="2" id="KW-0472">Membrane</keyword>
<feature type="region of interest" description="Disordered" evidence="1">
    <location>
        <begin position="1"/>
        <end position="41"/>
    </location>
</feature>
<dbReference type="EMBL" id="LXQA011256303">
    <property type="protein sequence ID" value="MCI90861.1"/>
    <property type="molecule type" value="Genomic_DNA"/>
</dbReference>
<dbReference type="AlphaFoldDB" id="A0A392VV77"/>
<keyword evidence="2" id="KW-0812">Transmembrane</keyword>
<evidence type="ECO:0000256" key="1">
    <source>
        <dbReference type="SAM" id="MobiDB-lite"/>
    </source>
</evidence>
<reference evidence="2 3" key="1">
    <citation type="journal article" date="2018" name="Front. Plant Sci.">
        <title>Red Clover (Trifolium pratense) and Zigzag Clover (T. medium) - A Picture of Genomic Similarities and Differences.</title>
        <authorList>
            <person name="Dluhosova J."/>
            <person name="Istvanek J."/>
            <person name="Nedelnik J."/>
            <person name="Repkova J."/>
        </authorList>
    </citation>
    <scope>NUCLEOTIDE SEQUENCE [LARGE SCALE GENOMIC DNA]</scope>
    <source>
        <strain evidence="3">cv. 10/8</strain>
        <tissue evidence="2">Leaf</tissue>
    </source>
</reference>
<accession>A0A392VV77</accession>
<dbReference type="Proteomes" id="UP000265520">
    <property type="component" value="Unassembled WGS sequence"/>
</dbReference>